<evidence type="ECO:0000256" key="9">
    <source>
        <dbReference type="ARBA" id="ARBA00022490"/>
    </source>
</evidence>
<feature type="transmembrane region" description="Helical" evidence="20">
    <location>
        <begin position="199"/>
        <end position="224"/>
    </location>
</feature>
<dbReference type="GO" id="GO:0003725">
    <property type="term" value="F:double-stranded RNA binding"/>
    <property type="evidence" value="ECO:0007669"/>
    <property type="project" value="InterPro"/>
</dbReference>
<evidence type="ECO:0000256" key="1">
    <source>
        <dbReference type="ARBA" id="ARBA00004141"/>
    </source>
</evidence>
<dbReference type="InterPro" id="IPR050156">
    <property type="entry name" value="TC-AMP_synthase_SUA5"/>
</dbReference>
<dbReference type="PANTHER" id="PTHR17490:SF10">
    <property type="entry name" value="THREONYLCARBAMOYL-AMP SYNTHASE"/>
    <property type="match status" value="1"/>
</dbReference>
<evidence type="ECO:0000256" key="17">
    <source>
        <dbReference type="ARBA" id="ARBA00058524"/>
    </source>
</evidence>
<evidence type="ECO:0000259" key="21">
    <source>
        <dbReference type="PROSITE" id="PS51163"/>
    </source>
</evidence>
<evidence type="ECO:0000256" key="19">
    <source>
        <dbReference type="PROSITE-ProRule" id="PRU01087"/>
    </source>
</evidence>
<keyword evidence="24" id="KW-1185">Reference proteome</keyword>
<evidence type="ECO:0000256" key="16">
    <source>
        <dbReference type="ARBA" id="ARBA00048366"/>
    </source>
</evidence>
<dbReference type="EC" id="2.7.7.87" evidence="6"/>
<keyword evidence="9" id="KW-0963">Cytoplasm</keyword>
<protein>
    <recommendedName>
        <fullName evidence="7">Threonylcarbamoyl-AMP synthase</fullName>
        <ecNumber evidence="6">2.7.7.87</ecNumber>
    </recommendedName>
</protein>
<feature type="transmembrane region" description="Helical" evidence="20">
    <location>
        <begin position="236"/>
        <end position="255"/>
    </location>
</feature>
<dbReference type="Gene3D" id="3.90.870.10">
    <property type="entry name" value="DHBP synthase"/>
    <property type="match status" value="1"/>
</dbReference>
<feature type="domain" description="YrdC-like" evidence="21">
    <location>
        <begin position="36"/>
        <end position="236"/>
    </location>
</feature>
<feature type="domain" description="EXPERA" evidence="22">
    <location>
        <begin position="157"/>
        <end position="290"/>
    </location>
</feature>
<comment type="function">
    <text evidence="17">Cytoplasmic and mitochondrial threonylcarbamoyl-AMP synthase required for the formation of a threonylcarbamoyl group on adenosine at position 37 (t(6)A37) in tRNAs that read codons beginning with adenine. Catalyzes the conversion of L-threonine, HCO(3)(-)/CO(2) and ATP to give threonylcarbamoyl-AMP (TC-AMP) as the acyladenylate intermediate, with the release of diphosphate. Participates in t(6)A37 formation in cytoplasmic and mitochondrial tRNAs. May regulate the activity of some transporters.</text>
</comment>
<evidence type="ECO:0000313" key="23">
    <source>
        <dbReference type="EMBL" id="KAK2162065.1"/>
    </source>
</evidence>
<dbReference type="GO" id="GO:0061710">
    <property type="term" value="F:L-threonylcarbamoyladenylate synthase"/>
    <property type="evidence" value="ECO:0007669"/>
    <property type="project" value="UniProtKB-EC"/>
</dbReference>
<keyword evidence="8" id="KW-1003">Cell membrane</keyword>
<dbReference type="PROSITE" id="PS51163">
    <property type="entry name" value="YRDC"/>
    <property type="match status" value="1"/>
</dbReference>
<evidence type="ECO:0000256" key="6">
    <source>
        <dbReference type="ARBA" id="ARBA00012584"/>
    </source>
</evidence>
<evidence type="ECO:0000256" key="20">
    <source>
        <dbReference type="SAM" id="Phobius"/>
    </source>
</evidence>
<keyword evidence="10" id="KW-0808">Transferase</keyword>
<dbReference type="SUPFAM" id="SSF55821">
    <property type="entry name" value="YrdC/RibB"/>
    <property type="match status" value="1"/>
</dbReference>
<evidence type="ECO:0000256" key="11">
    <source>
        <dbReference type="ARBA" id="ARBA00022692"/>
    </source>
</evidence>
<feature type="transmembrane region" description="Helical" evidence="20">
    <location>
        <begin position="275"/>
        <end position="295"/>
    </location>
</feature>
<evidence type="ECO:0000256" key="5">
    <source>
        <dbReference type="ARBA" id="ARBA00007663"/>
    </source>
</evidence>
<dbReference type="Pfam" id="PF01300">
    <property type="entry name" value="Sua5_yciO_yrdC"/>
    <property type="match status" value="1"/>
</dbReference>
<keyword evidence="11 19" id="KW-0812">Transmembrane</keyword>
<dbReference type="InterPro" id="IPR006070">
    <property type="entry name" value="Sua5-like_dom"/>
</dbReference>
<dbReference type="GO" id="GO:0005886">
    <property type="term" value="C:plasma membrane"/>
    <property type="evidence" value="ECO:0007669"/>
    <property type="project" value="UniProtKB-SubCell"/>
</dbReference>
<evidence type="ECO:0000256" key="14">
    <source>
        <dbReference type="ARBA" id="ARBA00023128"/>
    </source>
</evidence>
<evidence type="ECO:0000256" key="8">
    <source>
        <dbReference type="ARBA" id="ARBA00022475"/>
    </source>
</evidence>
<comment type="subunit">
    <text evidence="18">Interacts with RSC1A1.</text>
</comment>
<comment type="catalytic activity">
    <reaction evidence="16">
        <text>L-threonine + hydrogencarbonate + ATP = L-threonylcarbamoyladenylate + diphosphate + H2O</text>
        <dbReference type="Rhea" id="RHEA:36407"/>
        <dbReference type="ChEBI" id="CHEBI:15377"/>
        <dbReference type="ChEBI" id="CHEBI:17544"/>
        <dbReference type="ChEBI" id="CHEBI:30616"/>
        <dbReference type="ChEBI" id="CHEBI:33019"/>
        <dbReference type="ChEBI" id="CHEBI:57926"/>
        <dbReference type="ChEBI" id="CHEBI:73682"/>
        <dbReference type="EC" id="2.7.7.87"/>
    </reaction>
</comment>
<evidence type="ECO:0000256" key="13">
    <source>
        <dbReference type="ARBA" id="ARBA00022989"/>
    </source>
</evidence>
<reference evidence="23" key="1">
    <citation type="journal article" date="2023" name="Mol. Biol. Evol.">
        <title>Third-Generation Sequencing Reveals the Adaptive Role of the Epigenome in Three Deep-Sea Polychaetes.</title>
        <authorList>
            <person name="Perez M."/>
            <person name="Aroh O."/>
            <person name="Sun Y."/>
            <person name="Lan Y."/>
            <person name="Juniper S.K."/>
            <person name="Young C.R."/>
            <person name="Angers B."/>
            <person name="Qian P.Y."/>
        </authorList>
    </citation>
    <scope>NUCLEOTIDE SEQUENCE</scope>
    <source>
        <strain evidence="23">R07B-5</strain>
    </source>
</reference>
<dbReference type="GO" id="GO:0005739">
    <property type="term" value="C:mitochondrion"/>
    <property type="evidence" value="ECO:0007669"/>
    <property type="project" value="UniProtKB-SubCell"/>
</dbReference>
<dbReference type="FunFam" id="3.90.870.10:FF:000007">
    <property type="entry name" value="YrdC N6-threonylcarbamoyltransferase domain containing"/>
    <property type="match status" value="1"/>
</dbReference>
<comment type="subcellular location">
    <subcellularLocation>
        <location evidence="3">Cell membrane</location>
        <topology evidence="3">Peripheral membrane protein</topology>
    </subcellularLocation>
    <subcellularLocation>
        <location evidence="4">Cytoplasm</location>
    </subcellularLocation>
    <subcellularLocation>
        <location evidence="1">Membrane</location>
        <topology evidence="1">Multi-pass membrane protein</topology>
    </subcellularLocation>
    <subcellularLocation>
        <location evidence="2">Mitochondrion</location>
    </subcellularLocation>
</comment>
<dbReference type="GO" id="GO:0000049">
    <property type="term" value="F:tRNA binding"/>
    <property type="evidence" value="ECO:0007669"/>
    <property type="project" value="TreeGrafter"/>
</dbReference>
<evidence type="ECO:0000256" key="12">
    <source>
        <dbReference type="ARBA" id="ARBA00022946"/>
    </source>
</evidence>
<evidence type="ECO:0000256" key="18">
    <source>
        <dbReference type="ARBA" id="ARBA00063146"/>
    </source>
</evidence>
<dbReference type="Pfam" id="PF05241">
    <property type="entry name" value="EBP"/>
    <property type="match status" value="1"/>
</dbReference>
<keyword evidence="14" id="KW-0496">Mitochondrion</keyword>
<dbReference type="InterPro" id="IPR033118">
    <property type="entry name" value="EXPERA"/>
</dbReference>
<evidence type="ECO:0000256" key="10">
    <source>
        <dbReference type="ARBA" id="ARBA00022679"/>
    </source>
</evidence>
<evidence type="ECO:0000256" key="7">
    <source>
        <dbReference type="ARBA" id="ARBA00015492"/>
    </source>
</evidence>
<dbReference type="PANTHER" id="PTHR17490">
    <property type="entry name" value="SUA5"/>
    <property type="match status" value="1"/>
</dbReference>
<accession>A0AAD9K0C8</accession>
<evidence type="ECO:0000256" key="2">
    <source>
        <dbReference type="ARBA" id="ARBA00004173"/>
    </source>
</evidence>
<comment type="caution">
    <text evidence="23">The sequence shown here is derived from an EMBL/GenBank/DDBJ whole genome shotgun (WGS) entry which is preliminary data.</text>
</comment>
<comment type="similarity">
    <text evidence="5">Belongs to the SUA5 family.</text>
</comment>
<name>A0AAD9K0C8_RIDPI</name>
<evidence type="ECO:0000259" key="22">
    <source>
        <dbReference type="PROSITE" id="PS51751"/>
    </source>
</evidence>
<sequence>MLFCFRSICSFHTLEMQCLKWQLRSSTPNGCVNEWTKLVTAACESLRGNNVIAVPTDTIYGIAGLAQSVEAVRKIYDIKGRHLTKPISICVSCVADVAKWGRVTVSSQLLSELLPGPVTVVFERTVSLNPDLNPGTSLVGIRVPNHGFVREICEKCAEPLALTSANISSEPSALTVKLRDITAAYVRDFKDTMMQAPPIWFLSFIYCELFLQLPFFFVATYAFWKGSCRWIRLPAIVYSTHVATTMIPILSHLILHDFSKSELGGPSTMKERMTLIAIYSPYLFIPLLILFRMLYSREFSPVTSSHKSGKQKQK</sequence>
<keyword evidence="13 19" id="KW-1133">Transmembrane helix</keyword>
<proteinExistence type="inferred from homology"/>
<keyword evidence="12" id="KW-0809">Transit peptide</keyword>
<dbReference type="PROSITE" id="PS51751">
    <property type="entry name" value="EXPERA"/>
    <property type="match status" value="1"/>
</dbReference>
<dbReference type="EMBL" id="JAODUO010001544">
    <property type="protein sequence ID" value="KAK2162065.1"/>
    <property type="molecule type" value="Genomic_DNA"/>
</dbReference>
<dbReference type="GO" id="GO:0006450">
    <property type="term" value="P:regulation of translational fidelity"/>
    <property type="evidence" value="ECO:0007669"/>
    <property type="project" value="TreeGrafter"/>
</dbReference>
<evidence type="ECO:0000256" key="4">
    <source>
        <dbReference type="ARBA" id="ARBA00004496"/>
    </source>
</evidence>
<dbReference type="InterPro" id="IPR017945">
    <property type="entry name" value="DHBP_synth_RibB-like_a/b_dom"/>
</dbReference>
<gene>
    <name evidence="23" type="ORF">NP493_1545g00032</name>
</gene>
<dbReference type="Proteomes" id="UP001209878">
    <property type="component" value="Unassembled WGS sequence"/>
</dbReference>
<organism evidence="23 24">
    <name type="scientific">Ridgeia piscesae</name>
    <name type="common">Tubeworm</name>
    <dbReference type="NCBI Taxonomy" id="27915"/>
    <lineage>
        <taxon>Eukaryota</taxon>
        <taxon>Metazoa</taxon>
        <taxon>Spiralia</taxon>
        <taxon>Lophotrochozoa</taxon>
        <taxon>Annelida</taxon>
        <taxon>Polychaeta</taxon>
        <taxon>Sedentaria</taxon>
        <taxon>Canalipalpata</taxon>
        <taxon>Sabellida</taxon>
        <taxon>Siboglinidae</taxon>
        <taxon>Ridgeia</taxon>
    </lineage>
</organism>
<evidence type="ECO:0000313" key="24">
    <source>
        <dbReference type="Proteomes" id="UP001209878"/>
    </source>
</evidence>
<evidence type="ECO:0000256" key="3">
    <source>
        <dbReference type="ARBA" id="ARBA00004202"/>
    </source>
</evidence>
<evidence type="ECO:0000256" key="15">
    <source>
        <dbReference type="ARBA" id="ARBA00023136"/>
    </source>
</evidence>
<dbReference type="AlphaFoldDB" id="A0AAD9K0C8"/>
<keyword evidence="15 19" id="KW-0472">Membrane</keyword>